<evidence type="ECO:0000313" key="3">
    <source>
        <dbReference type="Proteomes" id="UP000558997"/>
    </source>
</evidence>
<dbReference type="InterPro" id="IPR041657">
    <property type="entry name" value="HTH_17"/>
</dbReference>
<reference evidence="2 3" key="1">
    <citation type="submission" date="2020-08" db="EMBL/GenBank/DDBJ databases">
        <title>Sequencing the genomes of 1000 actinobacteria strains.</title>
        <authorList>
            <person name="Klenk H.-P."/>
        </authorList>
    </citation>
    <scope>NUCLEOTIDE SEQUENCE [LARGE SCALE GENOMIC DNA]</scope>
    <source>
        <strain evidence="2 3">DSM 17294</strain>
    </source>
</reference>
<sequence length="61" mass="7094">MTIHEERDLISAPELAAYLDVHIKTLRNWRRDGKGPDFIRIGGRVFYSRPVVQAWIEANKS</sequence>
<evidence type="ECO:0000313" key="2">
    <source>
        <dbReference type="EMBL" id="MBB5982434.1"/>
    </source>
</evidence>
<dbReference type="AlphaFoldDB" id="A0A841DTI5"/>
<proteinExistence type="predicted"/>
<keyword evidence="3" id="KW-1185">Reference proteome</keyword>
<dbReference type="Pfam" id="PF12728">
    <property type="entry name" value="HTH_17"/>
    <property type="match status" value="1"/>
</dbReference>
<dbReference type="InterPro" id="IPR009061">
    <property type="entry name" value="DNA-bd_dom_put_sf"/>
</dbReference>
<evidence type="ECO:0000259" key="1">
    <source>
        <dbReference type="Pfam" id="PF12728"/>
    </source>
</evidence>
<name>A0A841DTI5_9ACTN</name>
<feature type="domain" description="Helix-turn-helix" evidence="1">
    <location>
        <begin position="10"/>
        <end position="59"/>
    </location>
</feature>
<dbReference type="EMBL" id="JACHNF010000001">
    <property type="protein sequence ID" value="MBB5982434.1"/>
    <property type="molecule type" value="Genomic_DNA"/>
</dbReference>
<accession>A0A841DTI5</accession>
<keyword evidence="2" id="KW-0238">DNA-binding</keyword>
<dbReference type="RefSeq" id="WP_184839647.1">
    <property type="nucleotide sequence ID" value="NZ_BAAAVN010000008.1"/>
</dbReference>
<comment type="caution">
    <text evidence="2">The sequence shown here is derived from an EMBL/GenBank/DDBJ whole genome shotgun (WGS) entry which is preliminary data.</text>
</comment>
<dbReference type="Proteomes" id="UP000558997">
    <property type="component" value="Unassembled WGS sequence"/>
</dbReference>
<dbReference type="SUPFAM" id="SSF46955">
    <property type="entry name" value="Putative DNA-binding domain"/>
    <property type="match status" value="1"/>
</dbReference>
<protein>
    <submittedName>
        <fullName evidence="2">Putative DNA-binding transcriptional regulator AlpA</fullName>
    </submittedName>
</protein>
<gene>
    <name evidence="2" type="ORF">HDA44_005775</name>
</gene>
<dbReference type="GO" id="GO:0003677">
    <property type="term" value="F:DNA binding"/>
    <property type="evidence" value="ECO:0007669"/>
    <property type="project" value="UniProtKB-KW"/>
</dbReference>
<organism evidence="2 3">
    <name type="scientific">Kribbella solani</name>
    <dbReference type="NCBI Taxonomy" id="236067"/>
    <lineage>
        <taxon>Bacteria</taxon>
        <taxon>Bacillati</taxon>
        <taxon>Actinomycetota</taxon>
        <taxon>Actinomycetes</taxon>
        <taxon>Propionibacteriales</taxon>
        <taxon>Kribbellaceae</taxon>
        <taxon>Kribbella</taxon>
    </lineage>
</organism>